<sequence>MSPDQPRSPQLLTYWHYPDVEPISYYRKGGYHLIYIDDILQNRYRIVNKLGYGRYAALKVLAAEVSKKISEVAILHHLKQRQLNDGGSNGREFLMEFLDDFKVEGPNGTHQCIVTEVLGPSIGADVEEIYGAERYPIEIAKKLVAQVIRGVAYLHSCGVVHGDLHIGNVLLHIPGIEQMSCQDLQKYLGEPHKGPLSRRDGKPVIYTPHEPKYVVSSPERLELLQLCLNSPEAVSLKLCDFGESFLWDDKPMITQLNTPCVYAAPEIIFHDHISPAVDVWALGVLMHMVLSGGYLLFNSYHGIKKEVLREMVLTLGKFPDGWWTKWEDRSEYFDEDGTFIGDWTKLPPVSGKFLKIPSARMEKEELKELERVIRMMVSYGIMDRISAAAAVQLTPESRMKCISPDS</sequence>
<dbReference type="Gene3D" id="1.10.510.10">
    <property type="entry name" value="Transferase(Phosphotransferase) domain 1"/>
    <property type="match status" value="1"/>
</dbReference>
<keyword evidence="5" id="KW-0418">Kinase</keyword>
<dbReference type="GO" id="GO:0000245">
    <property type="term" value="P:spliceosomal complex assembly"/>
    <property type="evidence" value="ECO:0007669"/>
    <property type="project" value="TreeGrafter"/>
</dbReference>
<gene>
    <name evidence="10" type="ORF">PILCRDRAFT_4835</name>
</gene>
<reference evidence="11" key="2">
    <citation type="submission" date="2015-01" db="EMBL/GenBank/DDBJ databases">
        <title>Evolutionary Origins and Diversification of the Mycorrhizal Mutualists.</title>
        <authorList>
            <consortium name="DOE Joint Genome Institute"/>
            <consortium name="Mycorrhizal Genomics Consortium"/>
            <person name="Kohler A."/>
            <person name="Kuo A."/>
            <person name="Nagy L.G."/>
            <person name="Floudas D."/>
            <person name="Copeland A."/>
            <person name="Barry K.W."/>
            <person name="Cichocki N."/>
            <person name="Veneault-Fourrey C."/>
            <person name="LaButti K."/>
            <person name="Lindquist E.A."/>
            <person name="Lipzen A."/>
            <person name="Lundell T."/>
            <person name="Morin E."/>
            <person name="Murat C."/>
            <person name="Riley R."/>
            <person name="Ohm R."/>
            <person name="Sun H."/>
            <person name="Tunlid A."/>
            <person name="Henrissat B."/>
            <person name="Grigoriev I.V."/>
            <person name="Hibbett D.S."/>
            <person name="Martin F."/>
        </authorList>
    </citation>
    <scope>NUCLEOTIDE SEQUENCE [LARGE SCALE GENOMIC DNA]</scope>
    <source>
        <strain evidence="11">F 1598</strain>
    </source>
</reference>
<dbReference type="HOGENOM" id="CLU_000288_81_2_1"/>
<organism evidence="10 11">
    <name type="scientific">Piloderma croceum (strain F 1598)</name>
    <dbReference type="NCBI Taxonomy" id="765440"/>
    <lineage>
        <taxon>Eukaryota</taxon>
        <taxon>Fungi</taxon>
        <taxon>Dikarya</taxon>
        <taxon>Basidiomycota</taxon>
        <taxon>Agaricomycotina</taxon>
        <taxon>Agaricomycetes</taxon>
        <taxon>Agaricomycetidae</taxon>
        <taxon>Atheliales</taxon>
        <taxon>Atheliaceae</taxon>
        <taxon>Piloderma</taxon>
    </lineage>
</organism>
<proteinExistence type="predicted"/>
<evidence type="ECO:0000256" key="8">
    <source>
        <dbReference type="ARBA" id="ARBA00048679"/>
    </source>
</evidence>
<dbReference type="GO" id="GO:0050684">
    <property type="term" value="P:regulation of mRNA processing"/>
    <property type="evidence" value="ECO:0007669"/>
    <property type="project" value="TreeGrafter"/>
</dbReference>
<reference evidence="10 11" key="1">
    <citation type="submission" date="2014-04" db="EMBL/GenBank/DDBJ databases">
        <authorList>
            <consortium name="DOE Joint Genome Institute"/>
            <person name="Kuo A."/>
            <person name="Tarkka M."/>
            <person name="Buscot F."/>
            <person name="Kohler A."/>
            <person name="Nagy L.G."/>
            <person name="Floudas D."/>
            <person name="Copeland A."/>
            <person name="Barry K.W."/>
            <person name="Cichocki N."/>
            <person name="Veneault-Fourrey C."/>
            <person name="LaButti K."/>
            <person name="Lindquist E.A."/>
            <person name="Lipzen A."/>
            <person name="Lundell T."/>
            <person name="Morin E."/>
            <person name="Murat C."/>
            <person name="Sun H."/>
            <person name="Tunlid A."/>
            <person name="Henrissat B."/>
            <person name="Grigoriev I.V."/>
            <person name="Hibbett D.S."/>
            <person name="Martin F."/>
            <person name="Nordberg H.P."/>
            <person name="Cantor M.N."/>
            <person name="Hua S.X."/>
        </authorList>
    </citation>
    <scope>NUCLEOTIDE SEQUENCE [LARGE SCALE GENOMIC DNA]</scope>
    <source>
        <strain evidence="10 11">F 1598</strain>
    </source>
</reference>
<comment type="catalytic activity">
    <reaction evidence="7">
        <text>L-threonyl-[protein] + ATP = O-phospho-L-threonyl-[protein] + ADP + H(+)</text>
        <dbReference type="Rhea" id="RHEA:46608"/>
        <dbReference type="Rhea" id="RHEA-COMP:11060"/>
        <dbReference type="Rhea" id="RHEA-COMP:11605"/>
        <dbReference type="ChEBI" id="CHEBI:15378"/>
        <dbReference type="ChEBI" id="CHEBI:30013"/>
        <dbReference type="ChEBI" id="CHEBI:30616"/>
        <dbReference type="ChEBI" id="CHEBI:61977"/>
        <dbReference type="ChEBI" id="CHEBI:456216"/>
        <dbReference type="EC" id="2.7.11.1"/>
    </reaction>
</comment>
<dbReference type="GO" id="GO:0005634">
    <property type="term" value="C:nucleus"/>
    <property type="evidence" value="ECO:0007669"/>
    <property type="project" value="TreeGrafter"/>
</dbReference>
<dbReference type="GO" id="GO:0005737">
    <property type="term" value="C:cytoplasm"/>
    <property type="evidence" value="ECO:0007669"/>
    <property type="project" value="TreeGrafter"/>
</dbReference>
<evidence type="ECO:0000256" key="6">
    <source>
        <dbReference type="ARBA" id="ARBA00022840"/>
    </source>
</evidence>
<dbReference type="Pfam" id="PF00069">
    <property type="entry name" value="Pkinase"/>
    <property type="match status" value="1"/>
</dbReference>
<dbReference type="Gene3D" id="3.30.200.20">
    <property type="entry name" value="Phosphorylase Kinase, domain 1"/>
    <property type="match status" value="1"/>
</dbReference>
<accession>A0A0C3G392</accession>
<keyword evidence="11" id="KW-1185">Reference proteome</keyword>
<dbReference type="PANTHER" id="PTHR47634">
    <property type="entry name" value="PROTEIN KINASE DOMAIN-CONTAINING PROTEIN-RELATED"/>
    <property type="match status" value="1"/>
</dbReference>
<evidence type="ECO:0000313" key="11">
    <source>
        <dbReference type="Proteomes" id="UP000054166"/>
    </source>
</evidence>
<evidence type="ECO:0000256" key="4">
    <source>
        <dbReference type="ARBA" id="ARBA00022741"/>
    </source>
</evidence>
<dbReference type="AlphaFoldDB" id="A0A0C3G392"/>
<feature type="domain" description="Protein kinase" evidence="9">
    <location>
        <begin position="20"/>
        <end position="399"/>
    </location>
</feature>
<dbReference type="PROSITE" id="PS50011">
    <property type="entry name" value="PROTEIN_KINASE_DOM"/>
    <property type="match status" value="1"/>
</dbReference>
<name>A0A0C3G392_PILCF</name>
<dbReference type="EMBL" id="KN832982">
    <property type="protein sequence ID" value="KIM86329.1"/>
    <property type="molecule type" value="Genomic_DNA"/>
</dbReference>
<dbReference type="InterPro" id="IPR000719">
    <property type="entry name" value="Prot_kinase_dom"/>
</dbReference>
<dbReference type="Pfam" id="PF06293">
    <property type="entry name" value="Kdo"/>
    <property type="match status" value="1"/>
</dbReference>
<keyword evidence="2" id="KW-0723">Serine/threonine-protein kinase</keyword>
<dbReference type="STRING" id="765440.A0A0C3G392"/>
<dbReference type="GO" id="GO:0005524">
    <property type="term" value="F:ATP binding"/>
    <property type="evidence" value="ECO:0007669"/>
    <property type="project" value="UniProtKB-KW"/>
</dbReference>
<dbReference type="InParanoid" id="A0A0C3G392"/>
<evidence type="ECO:0000256" key="5">
    <source>
        <dbReference type="ARBA" id="ARBA00022777"/>
    </source>
</evidence>
<dbReference type="Proteomes" id="UP000054166">
    <property type="component" value="Unassembled WGS sequence"/>
</dbReference>
<dbReference type="GO" id="GO:0004674">
    <property type="term" value="F:protein serine/threonine kinase activity"/>
    <property type="evidence" value="ECO:0007669"/>
    <property type="project" value="UniProtKB-KW"/>
</dbReference>
<keyword evidence="6" id="KW-0067">ATP-binding</keyword>
<keyword evidence="4" id="KW-0547">Nucleotide-binding</keyword>
<evidence type="ECO:0000256" key="1">
    <source>
        <dbReference type="ARBA" id="ARBA00012513"/>
    </source>
</evidence>
<dbReference type="OrthoDB" id="5979581at2759"/>
<evidence type="ECO:0000259" key="9">
    <source>
        <dbReference type="PROSITE" id="PS50011"/>
    </source>
</evidence>
<dbReference type="EC" id="2.7.11.1" evidence="1"/>
<dbReference type="InterPro" id="IPR011009">
    <property type="entry name" value="Kinase-like_dom_sf"/>
</dbReference>
<evidence type="ECO:0000256" key="2">
    <source>
        <dbReference type="ARBA" id="ARBA00022527"/>
    </source>
</evidence>
<dbReference type="PANTHER" id="PTHR47634:SF9">
    <property type="entry name" value="PROTEIN KINASE DOMAIN-CONTAINING PROTEIN-RELATED"/>
    <property type="match status" value="1"/>
</dbReference>
<dbReference type="SUPFAM" id="SSF56112">
    <property type="entry name" value="Protein kinase-like (PK-like)"/>
    <property type="match status" value="1"/>
</dbReference>
<comment type="catalytic activity">
    <reaction evidence="8">
        <text>L-seryl-[protein] + ATP = O-phospho-L-seryl-[protein] + ADP + H(+)</text>
        <dbReference type="Rhea" id="RHEA:17989"/>
        <dbReference type="Rhea" id="RHEA-COMP:9863"/>
        <dbReference type="Rhea" id="RHEA-COMP:11604"/>
        <dbReference type="ChEBI" id="CHEBI:15378"/>
        <dbReference type="ChEBI" id="CHEBI:29999"/>
        <dbReference type="ChEBI" id="CHEBI:30616"/>
        <dbReference type="ChEBI" id="CHEBI:83421"/>
        <dbReference type="ChEBI" id="CHEBI:456216"/>
        <dbReference type="EC" id="2.7.11.1"/>
    </reaction>
</comment>
<keyword evidence="3" id="KW-0808">Transferase</keyword>
<evidence type="ECO:0000313" key="10">
    <source>
        <dbReference type="EMBL" id="KIM86329.1"/>
    </source>
</evidence>
<dbReference type="SMART" id="SM00220">
    <property type="entry name" value="S_TKc"/>
    <property type="match status" value="1"/>
</dbReference>
<protein>
    <recommendedName>
        <fullName evidence="1">non-specific serine/threonine protein kinase</fullName>
        <ecNumber evidence="1">2.7.11.1</ecNumber>
    </recommendedName>
</protein>
<dbReference type="InterPro" id="IPR051334">
    <property type="entry name" value="SRPK"/>
</dbReference>
<evidence type="ECO:0000256" key="7">
    <source>
        <dbReference type="ARBA" id="ARBA00047899"/>
    </source>
</evidence>
<evidence type="ECO:0000256" key="3">
    <source>
        <dbReference type="ARBA" id="ARBA00022679"/>
    </source>
</evidence>